<dbReference type="RefSeq" id="XP_024330505.1">
    <property type="nucleotide sequence ID" value="XM_024475703.1"/>
</dbReference>
<proteinExistence type="predicted"/>
<evidence type="ECO:0000313" key="2">
    <source>
        <dbReference type="Proteomes" id="UP000034350"/>
    </source>
</evidence>
<reference evidence="1 2" key="1">
    <citation type="journal article" date="2015" name="Environ. Microbiol.">
        <title>Genome analyses suggest the presence of polyploidy and recent human-driven expansions in eight global populations of the honeybee pathogen Nosema ceranae.</title>
        <authorList>
            <person name="Pelin A."/>
            <person name="Selman M."/>
            <person name="Aris-Brosou S."/>
            <person name="Farinelli L."/>
            <person name="Corradi N."/>
        </authorList>
    </citation>
    <scope>NUCLEOTIDE SEQUENCE [LARGE SCALE GENOMIC DNA]</scope>
    <source>
        <strain evidence="1 2">PA08 1199</strain>
    </source>
</reference>
<dbReference type="EMBL" id="JPQZ01000046">
    <property type="protein sequence ID" value="KKO74763.1"/>
    <property type="molecule type" value="Genomic_DNA"/>
</dbReference>
<name>A0A0F9WP45_9MICR</name>
<gene>
    <name evidence="1" type="ORF">AAJ76_460002594</name>
</gene>
<dbReference type="VEuPathDB" id="MicrosporidiaDB:AAJ76_460002594"/>
<evidence type="ECO:0000313" key="1">
    <source>
        <dbReference type="EMBL" id="KKO74763.1"/>
    </source>
</evidence>
<organism evidence="1 2">
    <name type="scientific">Vairimorpha ceranae</name>
    <dbReference type="NCBI Taxonomy" id="40302"/>
    <lineage>
        <taxon>Eukaryota</taxon>
        <taxon>Fungi</taxon>
        <taxon>Fungi incertae sedis</taxon>
        <taxon>Microsporidia</taxon>
        <taxon>Nosematidae</taxon>
        <taxon>Vairimorpha</taxon>
    </lineage>
</organism>
<keyword evidence="2" id="KW-1185">Reference proteome</keyword>
<comment type="caution">
    <text evidence="1">The sequence shown here is derived from an EMBL/GenBank/DDBJ whole genome shotgun (WGS) entry which is preliminary data.</text>
</comment>
<sequence length="56" mass="6936">MLRFKLFIYIEDLIFLKSYIYLKTKRTRNFFFCALNIFTLRFLNLKQFSHNTVASF</sequence>
<dbReference type="AlphaFoldDB" id="A0A0F9WP45"/>
<protein>
    <submittedName>
        <fullName evidence="1">Uncharacterized protein</fullName>
    </submittedName>
</protein>
<dbReference type="Proteomes" id="UP000034350">
    <property type="component" value="Unassembled WGS sequence"/>
</dbReference>
<accession>A0A0F9WP45</accession>
<dbReference type="GeneID" id="36320650"/>